<dbReference type="Proteomes" id="UP000285860">
    <property type="component" value="Unassembled WGS sequence"/>
</dbReference>
<feature type="transmembrane region" description="Helical" evidence="11">
    <location>
        <begin position="188"/>
        <end position="207"/>
    </location>
</feature>
<dbReference type="Pfam" id="PF01036">
    <property type="entry name" value="Bac_rhodopsin"/>
    <property type="match status" value="1"/>
</dbReference>
<dbReference type="PANTHER" id="PTHR28286">
    <property type="match status" value="1"/>
</dbReference>
<dbReference type="AlphaFoldDB" id="A0A420RW45"/>
<dbReference type="GO" id="GO:0009881">
    <property type="term" value="F:photoreceptor activity"/>
    <property type="evidence" value="ECO:0007669"/>
    <property type="project" value="UniProtKB-KW"/>
</dbReference>
<dbReference type="GO" id="GO:0007602">
    <property type="term" value="P:phototransduction"/>
    <property type="evidence" value="ECO:0007669"/>
    <property type="project" value="UniProtKB-KW"/>
</dbReference>
<keyword evidence="7 11" id="KW-1133">Transmembrane helix</keyword>
<evidence type="ECO:0000313" key="13">
    <source>
        <dbReference type="Proteomes" id="UP000285860"/>
    </source>
</evidence>
<gene>
    <name evidence="12" type="ORF">BFJ68_g2549</name>
</gene>
<evidence type="ECO:0000256" key="8">
    <source>
        <dbReference type="ARBA" id="ARBA00022991"/>
    </source>
</evidence>
<evidence type="ECO:0000256" key="4">
    <source>
        <dbReference type="ARBA" id="ARBA00022606"/>
    </source>
</evidence>
<keyword evidence="10" id="KW-0675">Receptor</keyword>
<evidence type="ECO:0000256" key="9">
    <source>
        <dbReference type="ARBA" id="ARBA00023136"/>
    </source>
</evidence>
<evidence type="ECO:0000256" key="1">
    <source>
        <dbReference type="ARBA" id="ARBA00004141"/>
    </source>
</evidence>
<feature type="transmembrane region" description="Helical" evidence="11">
    <location>
        <begin position="33"/>
        <end position="54"/>
    </location>
</feature>
<feature type="transmembrane region" description="Helical" evidence="11">
    <location>
        <begin position="61"/>
        <end position="79"/>
    </location>
</feature>
<organism evidence="12 13">
    <name type="scientific">Fusarium oxysporum</name>
    <name type="common">Fusarium vascular wilt</name>
    <dbReference type="NCBI Taxonomy" id="5507"/>
    <lineage>
        <taxon>Eukaryota</taxon>
        <taxon>Fungi</taxon>
        <taxon>Dikarya</taxon>
        <taxon>Ascomycota</taxon>
        <taxon>Pezizomycotina</taxon>
        <taxon>Sordariomycetes</taxon>
        <taxon>Hypocreomycetidae</taxon>
        <taxon>Hypocreales</taxon>
        <taxon>Nectriaceae</taxon>
        <taxon>Fusarium</taxon>
        <taxon>Fusarium oxysporum species complex</taxon>
    </lineage>
</organism>
<sequence>MEAYKTHGGVAPIPTVVPEPTHYQTIGHNGVRALWVLFIAMTVVSAIFALLSWNVAVQRRIFYFLTTLTTIISALAYFAMASGQTSYFNCTTVRDHHKHVPDTHHDVCRQVFWARYVDWTLSTPLLVVELCLLAGVDGAHTIFAVIANVIFVLAGAFSAVGHANTAQKWGCVWGAAGGAWKVKVGTEVVIYAVLDVLTKAVLGLWIITATRQNRDTTPDIGGYWTNGAGAEGTIRVGDDEDGA</sequence>
<dbReference type="Gene3D" id="1.20.1070.10">
    <property type="entry name" value="Rhodopsin 7-helix transmembrane proteins"/>
    <property type="match status" value="2"/>
</dbReference>
<dbReference type="PROSITE" id="PS00950">
    <property type="entry name" value="BACTERIAL_OPSIN_1"/>
    <property type="match status" value="1"/>
</dbReference>
<name>A0A420RW45_FUSOX</name>
<feature type="transmembrane region" description="Helical" evidence="11">
    <location>
        <begin position="142"/>
        <end position="160"/>
    </location>
</feature>
<comment type="subcellular location">
    <subcellularLocation>
        <location evidence="1">Membrane</location>
        <topology evidence="1">Multi-pass membrane protein</topology>
    </subcellularLocation>
</comment>
<protein>
    <submittedName>
        <fullName evidence="12">Uncharacterized protein</fullName>
    </submittedName>
</protein>
<evidence type="ECO:0000313" key="12">
    <source>
        <dbReference type="EMBL" id="RKL21281.1"/>
    </source>
</evidence>
<dbReference type="VEuPathDB" id="FungiDB:FOC4_g10004353"/>
<proteinExistence type="inferred from homology"/>
<dbReference type="GO" id="GO:0005216">
    <property type="term" value="F:monoatomic ion channel activity"/>
    <property type="evidence" value="ECO:0007669"/>
    <property type="project" value="InterPro"/>
</dbReference>
<dbReference type="PANTHER" id="PTHR28286:SF2">
    <property type="entry name" value="BACTERIORHODOPSIN _OPSIN, NOPA (EUROFUNG)"/>
    <property type="match status" value="1"/>
</dbReference>
<comment type="caution">
    <text evidence="12">The sequence shown here is derived from an EMBL/GenBank/DDBJ whole genome shotgun (WGS) entry which is preliminary data.</text>
</comment>
<dbReference type="GO" id="GO:0005783">
    <property type="term" value="C:endoplasmic reticulum"/>
    <property type="evidence" value="ECO:0007669"/>
    <property type="project" value="TreeGrafter"/>
</dbReference>
<evidence type="ECO:0000256" key="11">
    <source>
        <dbReference type="SAM" id="Phobius"/>
    </source>
</evidence>
<dbReference type="GO" id="GO:0005886">
    <property type="term" value="C:plasma membrane"/>
    <property type="evidence" value="ECO:0007669"/>
    <property type="project" value="TreeGrafter"/>
</dbReference>
<dbReference type="VEuPathDB" id="FungiDB:FOC1_g10008021"/>
<dbReference type="PRINTS" id="PR00251">
    <property type="entry name" value="BACTRLOPSIN"/>
</dbReference>
<keyword evidence="9 11" id="KW-0472">Membrane</keyword>
<evidence type="ECO:0000256" key="5">
    <source>
        <dbReference type="ARBA" id="ARBA00022692"/>
    </source>
</evidence>
<dbReference type="SMART" id="SM01021">
    <property type="entry name" value="Bac_rhodopsin"/>
    <property type="match status" value="1"/>
</dbReference>
<evidence type="ECO:0000256" key="3">
    <source>
        <dbReference type="ARBA" id="ARBA00022543"/>
    </source>
</evidence>
<keyword evidence="5 11" id="KW-0812">Transmembrane</keyword>
<dbReference type="VEuPathDB" id="FungiDB:HZS61_009264"/>
<reference evidence="12 13" key="1">
    <citation type="journal article" date="2018" name="Sci. Rep.">
        <title>Characterisation of pathogen-specific regions and novel effector candidates in Fusarium oxysporum f. sp. cepae.</title>
        <authorList>
            <person name="Armitage A.D."/>
            <person name="Taylor A."/>
            <person name="Sobczyk M.K."/>
            <person name="Baxter L."/>
            <person name="Greenfield B.P."/>
            <person name="Bates H.J."/>
            <person name="Wilson F."/>
            <person name="Jackson A.C."/>
            <person name="Ott S."/>
            <person name="Harrison R.J."/>
            <person name="Clarkson J.P."/>
        </authorList>
    </citation>
    <scope>NUCLEOTIDE SEQUENCE [LARGE SCALE GENOMIC DNA]</scope>
    <source>
        <strain evidence="12 13">Fo_A28</strain>
    </source>
</reference>
<keyword evidence="4" id="KW-0716">Sensory transduction</keyword>
<dbReference type="VEuPathDB" id="FungiDB:FOZG_06011"/>
<dbReference type="VEuPathDB" id="FungiDB:FOXG_15406"/>
<evidence type="ECO:0000256" key="7">
    <source>
        <dbReference type="ARBA" id="ARBA00022989"/>
    </source>
</evidence>
<keyword evidence="8" id="KW-0157">Chromophore</keyword>
<keyword evidence="3" id="KW-0600">Photoreceptor protein</keyword>
<accession>A0A420RW45</accession>
<evidence type="ECO:0000256" key="6">
    <source>
        <dbReference type="ARBA" id="ARBA00022925"/>
    </source>
</evidence>
<dbReference type="SMR" id="A0A420RW45"/>
<dbReference type="InterPro" id="IPR001425">
    <property type="entry name" value="Arc/bac/fun_rhodopsins"/>
</dbReference>
<evidence type="ECO:0000256" key="10">
    <source>
        <dbReference type="ARBA" id="ARBA00023170"/>
    </source>
</evidence>
<dbReference type="VEuPathDB" id="FungiDB:FOIG_02552"/>
<evidence type="ECO:0000256" key="2">
    <source>
        <dbReference type="ARBA" id="ARBA00008130"/>
    </source>
</evidence>
<keyword evidence="6" id="KW-0681">Retinal protein</keyword>
<dbReference type="SUPFAM" id="SSF81321">
    <property type="entry name" value="Family A G protein-coupled receptor-like"/>
    <property type="match status" value="1"/>
</dbReference>
<dbReference type="VEuPathDB" id="FungiDB:FOMG_05866"/>
<dbReference type="EMBL" id="MRCY01000007">
    <property type="protein sequence ID" value="RKL21281.1"/>
    <property type="molecule type" value="Genomic_DNA"/>
</dbReference>
<dbReference type="InterPro" id="IPR018229">
    <property type="entry name" value="Rhodopsin_retinal_BS"/>
</dbReference>
<comment type="similarity">
    <text evidence="2">Belongs to the archaeal/bacterial/fungal opsin family.</text>
</comment>